<evidence type="ECO:0000256" key="1">
    <source>
        <dbReference type="SAM" id="MobiDB-lite"/>
    </source>
</evidence>
<name>A0A0D0BAV8_9AGAM</name>
<keyword evidence="3" id="KW-1185">Reference proteome</keyword>
<evidence type="ECO:0000313" key="3">
    <source>
        <dbReference type="Proteomes" id="UP000054485"/>
    </source>
</evidence>
<dbReference type="AlphaFoldDB" id="A0A0D0BAV8"/>
<dbReference type="HOGENOM" id="CLU_3107985_0_0_1"/>
<dbReference type="InParanoid" id="A0A0D0BAV8"/>
<dbReference type="EMBL" id="KN835292">
    <property type="protein sequence ID" value="KIK40718.1"/>
    <property type="molecule type" value="Genomic_DNA"/>
</dbReference>
<accession>A0A0D0BAV8</accession>
<feature type="region of interest" description="Disordered" evidence="1">
    <location>
        <begin position="30"/>
        <end position="51"/>
    </location>
</feature>
<reference evidence="3" key="2">
    <citation type="submission" date="2015-01" db="EMBL/GenBank/DDBJ databases">
        <title>Evolutionary Origins and Diversification of the Mycorrhizal Mutualists.</title>
        <authorList>
            <consortium name="DOE Joint Genome Institute"/>
            <consortium name="Mycorrhizal Genomics Consortium"/>
            <person name="Kohler A."/>
            <person name="Kuo A."/>
            <person name="Nagy L.G."/>
            <person name="Floudas D."/>
            <person name="Copeland A."/>
            <person name="Barry K.W."/>
            <person name="Cichocki N."/>
            <person name="Veneault-Fourrey C."/>
            <person name="LaButti K."/>
            <person name="Lindquist E.A."/>
            <person name="Lipzen A."/>
            <person name="Lundell T."/>
            <person name="Morin E."/>
            <person name="Murat C."/>
            <person name="Riley R."/>
            <person name="Ohm R."/>
            <person name="Sun H."/>
            <person name="Tunlid A."/>
            <person name="Henrissat B."/>
            <person name="Grigoriev I.V."/>
            <person name="Hibbett D.S."/>
            <person name="Martin F."/>
        </authorList>
    </citation>
    <scope>NUCLEOTIDE SEQUENCE [LARGE SCALE GENOMIC DNA]</scope>
    <source>
        <strain evidence="3">UH-Slu-Lm8-n1</strain>
    </source>
</reference>
<proteinExistence type="predicted"/>
<reference evidence="2 3" key="1">
    <citation type="submission" date="2014-04" db="EMBL/GenBank/DDBJ databases">
        <authorList>
            <consortium name="DOE Joint Genome Institute"/>
            <person name="Kuo A."/>
            <person name="Ruytinx J."/>
            <person name="Rineau F."/>
            <person name="Colpaert J."/>
            <person name="Kohler A."/>
            <person name="Nagy L.G."/>
            <person name="Floudas D."/>
            <person name="Copeland A."/>
            <person name="Barry K.W."/>
            <person name="Cichocki N."/>
            <person name="Veneault-Fourrey C."/>
            <person name="LaButti K."/>
            <person name="Lindquist E.A."/>
            <person name="Lipzen A."/>
            <person name="Lundell T."/>
            <person name="Morin E."/>
            <person name="Murat C."/>
            <person name="Sun H."/>
            <person name="Tunlid A."/>
            <person name="Henrissat B."/>
            <person name="Grigoriev I.V."/>
            <person name="Hibbett D.S."/>
            <person name="Martin F."/>
            <person name="Nordberg H.P."/>
            <person name="Cantor M.N."/>
            <person name="Hua S.X."/>
        </authorList>
    </citation>
    <scope>NUCLEOTIDE SEQUENCE [LARGE SCALE GENOMIC DNA]</scope>
    <source>
        <strain evidence="2 3">UH-Slu-Lm8-n1</strain>
    </source>
</reference>
<gene>
    <name evidence="2" type="ORF">CY34DRAFT_806893</name>
</gene>
<evidence type="ECO:0000313" key="2">
    <source>
        <dbReference type="EMBL" id="KIK40718.1"/>
    </source>
</evidence>
<dbReference type="Proteomes" id="UP000054485">
    <property type="component" value="Unassembled WGS sequence"/>
</dbReference>
<protein>
    <submittedName>
        <fullName evidence="2">Uncharacterized protein</fullName>
    </submittedName>
</protein>
<sequence>MGGASTTVGENKHCVIPRSIQTKKRLYARLSAPHLQHPRVSGALSPALGNS</sequence>
<organism evidence="2 3">
    <name type="scientific">Suillus luteus UH-Slu-Lm8-n1</name>
    <dbReference type="NCBI Taxonomy" id="930992"/>
    <lineage>
        <taxon>Eukaryota</taxon>
        <taxon>Fungi</taxon>
        <taxon>Dikarya</taxon>
        <taxon>Basidiomycota</taxon>
        <taxon>Agaricomycotina</taxon>
        <taxon>Agaricomycetes</taxon>
        <taxon>Agaricomycetidae</taxon>
        <taxon>Boletales</taxon>
        <taxon>Suillineae</taxon>
        <taxon>Suillaceae</taxon>
        <taxon>Suillus</taxon>
    </lineage>
</organism>